<organism evidence="1 2">
    <name type="scientific">Devosia ginsengisoli</name>
    <dbReference type="NCBI Taxonomy" id="400770"/>
    <lineage>
        <taxon>Bacteria</taxon>
        <taxon>Pseudomonadati</taxon>
        <taxon>Pseudomonadota</taxon>
        <taxon>Alphaproteobacteria</taxon>
        <taxon>Hyphomicrobiales</taxon>
        <taxon>Devosiaceae</taxon>
        <taxon>Devosia</taxon>
    </lineage>
</organism>
<proteinExistence type="predicted"/>
<dbReference type="Proteomes" id="UP000315364">
    <property type="component" value="Chromosome"/>
</dbReference>
<name>A0A5B8LQX4_9HYPH</name>
<dbReference type="Pfam" id="PF22278">
    <property type="entry name" value="DUF6958"/>
    <property type="match status" value="1"/>
</dbReference>
<dbReference type="KEGG" id="dea:FPZ08_07545"/>
<dbReference type="RefSeq" id="WP_146289403.1">
    <property type="nucleotide sequence ID" value="NZ_CP042304.1"/>
</dbReference>
<protein>
    <submittedName>
        <fullName evidence="1">Uncharacterized protein</fullName>
    </submittedName>
</protein>
<accession>A0A5B8LQX4</accession>
<dbReference type="AlphaFoldDB" id="A0A5B8LQX4"/>
<dbReference type="InterPro" id="IPR054233">
    <property type="entry name" value="DUF6958"/>
</dbReference>
<reference evidence="1 2" key="1">
    <citation type="submission" date="2019-07" db="EMBL/GenBank/DDBJ databases">
        <title>Full genome sequence of Devosia sp. Gsoil 520.</title>
        <authorList>
            <person name="Im W.-T."/>
        </authorList>
    </citation>
    <scope>NUCLEOTIDE SEQUENCE [LARGE SCALE GENOMIC DNA]</scope>
    <source>
        <strain evidence="1 2">Gsoil 520</strain>
    </source>
</reference>
<gene>
    <name evidence="1" type="ORF">FPZ08_07545</name>
</gene>
<sequence>MAKDEAEKYLMENAVSPDHKVRVDKARFMAMKEAVLAVLPVEAPGMTPAELREAIRPILSQEHFPGGEKAGWWMKGVQLDLEFKGIIARGSTKPVKIYKL</sequence>
<keyword evidence="2" id="KW-1185">Reference proteome</keyword>
<evidence type="ECO:0000313" key="1">
    <source>
        <dbReference type="EMBL" id="QDZ10617.1"/>
    </source>
</evidence>
<evidence type="ECO:0000313" key="2">
    <source>
        <dbReference type="Proteomes" id="UP000315364"/>
    </source>
</evidence>
<dbReference type="EMBL" id="CP042304">
    <property type="protein sequence ID" value="QDZ10617.1"/>
    <property type="molecule type" value="Genomic_DNA"/>
</dbReference>
<dbReference type="OrthoDB" id="7856862at2"/>